<dbReference type="PROSITE" id="PS51819">
    <property type="entry name" value="VOC"/>
    <property type="match status" value="1"/>
</dbReference>
<evidence type="ECO:0000256" key="4">
    <source>
        <dbReference type="ARBA" id="ARBA00033298"/>
    </source>
</evidence>
<dbReference type="EMBL" id="QIBZ01000007">
    <property type="protein sequence ID" value="RNM35142.1"/>
    <property type="molecule type" value="Genomic_DNA"/>
</dbReference>
<dbReference type="OrthoDB" id="115162at2"/>
<dbReference type="GO" id="GO:0019243">
    <property type="term" value="P:methylglyoxal catabolic process to D-lactate via S-lactoyl-glutathione"/>
    <property type="evidence" value="ECO:0007669"/>
    <property type="project" value="TreeGrafter"/>
</dbReference>
<name>A0A369L414_9ACTN</name>
<evidence type="ECO:0000256" key="1">
    <source>
        <dbReference type="ARBA" id="ARBA00030291"/>
    </source>
</evidence>
<dbReference type="EMBL" id="PPTO01000026">
    <property type="protein sequence ID" value="RDB54731.1"/>
    <property type="molecule type" value="Genomic_DNA"/>
</dbReference>
<dbReference type="Gene3D" id="3.10.180.10">
    <property type="entry name" value="2,3-Dihydroxybiphenyl 1,2-Dioxygenase, domain 1"/>
    <property type="match status" value="1"/>
</dbReference>
<dbReference type="PANTHER" id="PTHR46036">
    <property type="entry name" value="LACTOYLGLUTATHIONE LYASE"/>
    <property type="match status" value="1"/>
</dbReference>
<dbReference type="InterPro" id="IPR029068">
    <property type="entry name" value="Glyas_Bleomycin-R_OHBP_Dase"/>
</dbReference>
<evidence type="ECO:0000313" key="6">
    <source>
        <dbReference type="EMBL" id="RDB54731.1"/>
    </source>
</evidence>
<dbReference type="InterPro" id="IPR004360">
    <property type="entry name" value="Glyas_Fos-R_dOase_dom"/>
</dbReference>
<reference evidence="7" key="3">
    <citation type="journal article" date="2019" name="Microbiol. Resour. Announc.">
        <title>Draft Genome Sequences of Type Strains of Gordonibacter faecihominis, Paraeggerthella hongkongensis, Parvibacter caecicola,Slackia equolifaciens, Slackia faecicanis, and Slackia isoflavoniconvertens.</title>
        <authorList>
            <person name="Danylec N."/>
            <person name="Stoll D.A."/>
            <person name="Dotsch A."/>
            <person name="Huch M."/>
        </authorList>
    </citation>
    <scope>NUCLEOTIDE SEQUENCE</scope>
    <source>
        <strain evidence="7">DSM 22006</strain>
    </source>
</reference>
<comment type="caution">
    <text evidence="6">The sequence shown here is derived from an EMBL/GenBank/DDBJ whole genome shotgun (WGS) entry which is preliminary data.</text>
</comment>
<feature type="domain" description="VOC" evidence="5">
    <location>
        <begin position="4"/>
        <end position="121"/>
    </location>
</feature>
<evidence type="ECO:0000313" key="8">
    <source>
        <dbReference type="Proteomes" id="UP000253975"/>
    </source>
</evidence>
<gene>
    <name evidence="6" type="ORF">C1881_10100</name>
    <name evidence="7" type="ORF">DMP05_05420</name>
</gene>
<dbReference type="Proteomes" id="UP000253975">
    <property type="component" value="Unassembled WGS sequence"/>
</dbReference>
<dbReference type="InterPro" id="IPR037523">
    <property type="entry name" value="VOC_core"/>
</dbReference>
<accession>A0A369L414</accession>
<dbReference type="GO" id="GO:0004462">
    <property type="term" value="F:lactoylglutathione lyase activity"/>
    <property type="evidence" value="ECO:0007669"/>
    <property type="project" value="TreeGrafter"/>
</dbReference>
<dbReference type="PANTHER" id="PTHR46036:SF5">
    <property type="entry name" value="LACTOYLGLUTATHIONE LYASE"/>
    <property type="match status" value="1"/>
</dbReference>
<evidence type="ECO:0000313" key="9">
    <source>
        <dbReference type="Proteomes" id="UP000271472"/>
    </source>
</evidence>
<dbReference type="SUPFAM" id="SSF54593">
    <property type="entry name" value="Glyoxalase/Bleomycin resistance protein/Dihydroxybiphenyl dioxygenase"/>
    <property type="match status" value="1"/>
</dbReference>
<keyword evidence="9" id="KW-1185">Reference proteome</keyword>
<reference evidence="6 8" key="1">
    <citation type="journal article" date="2018" name="Elife">
        <title>Discovery and characterization of a prevalent human gut bacterial enzyme sufficient for the inactivation of a family of plant toxins.</title>
        <authorList>
            <person name="Koppel N."/>
            <person name="Bisanz J.E."/>
            <person name="Pandelia M.E."/>
            <person name="Turnbaugh P.J."/>
            <person name="Balskus E.P."/>
        </authorList>
    </citation>
    <scope>NUCLEOTIDE SEQUENCE [LARGE SCALE GENOMIC DNA]</scope>
    <source>
        <strain evidence="6 8">OB21 GAM31</strain>
    </source>
</reference>
<reference evidence="9" key="2">
    <citation type="submission" date="2018-05" db="EMBL/GenBank/DDBJ databases">
        <title>Genome Sequencing of selected type strains of the family Eggerthellaceae.</title>
        <authorList>
            <person name="Danylec N."/>
            <person name="Stoll D.A."/>
            <person name="Doetsch A."/>
            <person name="Huch M."/>
        </authorList>
    </citation>
    <scope>NUCLEOTIDE SEQUENCE [LARGE SCALE GENOMIC DNA]</scope>
    <source>
        <strain evidence="9">DSM 22006</strain>
    </source>
</reference>
<dbReference type="GO" id="GO:0005737">
    <property type="term" value="C:cytoplasm"/>
    <property type="evidence" value="ECO:0007669"/>
    <property type="project" value="TreeGrafter"/>
</dbReference>
<evidence type="ECO:0000256" key="2">
    <source>
        <dbReference type="ARBA" id="ARBA00030892"/>
    </source>
</evidence>
<dbReference type="Pfam" id="PF00903">
    <property type="entry name" value="Glyoxalase"/>
    <property type="match status" value="1"/>
</dbReference>
<proteinExistence type="predicted"/>
<dbReference type="RefSeq" id="WP_114616395.1">
    <property type="nucleotide sequence ID" value="NZ_DBFORL010000008.1"/>
</dbReference>
<protein>
    <recommendedName>
        <fullName evidence="2">Aldoketomutase</fullName>
    </recommendedName>
    <alternativeName>
        <fullName evidence="1">Ketone-aldehyde mutase</fullName>
    </alternativeName>
    <alternativeName>
        <fullName evidence="3">Methylglyoxalase</fullName>
    </alternativeName>
    <alternativeName>
        <fullName evidence="4">S-D-lactoylglutathione methylglyoxal lyase</fullName>
    </alternativeName>
</protein>
<dbReference type="GeneID" id="98661528"/>
<keyword evidence="6" id="KW-0456">Lyase</keyword>
<dbReference type="AlphaFoldDB" id="A0A369L414"/>
<evidence type="ECO:0000313" key="7">
    <source>
        <dbReference type="EMBL" id="RNM35142.1"/>
    </source>
</evidence>
<sequence>MKAKMIHRCIHVLDLEKSLAFYKRAFGLDVVREITRAEGSRKIVYIGNDTTDFELELVWESGRTEAYDNGSNDTHLAFAVDDVDAARLLHDEMDCVCHELGRDGIYFIEDPDGCCLEIVPSNLWD</sequence>
<dbReference type="Proteomes" id="UP000271472">
    <property type="component" value="Unassembled WGS sequence"/>
</dbReference>
<evidence type="ECO:0000256" key="3">
    <source>
        <dbReference type="ARBA" id="ARBA00032460"/>
    </source>
</evidence>
<organism evidence="6 8">
    <name type="scientific">Slackia isoflavoniconvertens</name>
    <dbReference type="NCBI Taxonomy" id="572010"/>
    <lineage>
        <taxon>Bacteria</taxon>
        <taxon>Bacillati</taxon>
        <taxon>Actinomycetota</taxon>
        <taxon>Coriobacteriia</taxon>
        <taxon>Eggerthellales</taxon>
        <taxon>Eggerthellaceae</taxon>
        <taxon>Slackia</taxon>
    </lineage>
</organism>
<evidence type="ECO:0000259" key="5">
    <source>
        <dbReference type="PROSITE" id="PS51819"/>
    </source>
</evidence>